<organism evidence="6 7">
    <name type="scientific">Prorocentrum cordatum</name>
    <dbReference type="NCBI Taxonomy" id="2364126"/>
    <lineage>
        <taxon>Eukaryota</taxon>
        <taxon>Sar</taxon>
        <taxon>Alveolata</taxon>
        <taxon>Dinophyceae</taxon>
        <taxon>Prorocentrales</taxon>
        <taxon>Prorocentraceae</taxon>
        <taxon>Prorocentrum</taxon>
    </lineage>
</organism>
<reference evidence="6" key="1">
    <citation type="submission" date="2023-10" db="EMBL/GenBank/DDBJ databases">
        <authorList>
            <person name="Chen Y."/>
            <person name="Shah S."/>
            <person name="Dougan E. K."/>
            <person name="Thang M."/>
            <person name="Chan C."/>
        </authorList>
    </citation>
    <scope>NUCLEOTIDE SEQUENCE [LARGE SCALE GENOMIC DNA]</scope>
</reference>
<name>A0ABN9TSD7_9DINO</name>
<dbReference type="PANTHER" id="PTHR43863">
    <property type="entry name" value="HYDROLASE, PUTATIVE (AFU_ORTHOLOGUE AFUA_1G03140)-RELATED"/>
    <property type="match status" value="1"/>
</dbReference>
<evidence type="ECO:0000313" key="6">
    <source>
        <dbReference type="EMBL" id="CAK0848732.1"/>
    </source>
</evidence>
<dbReference type="InterPro" id="IPR051816">
    <property type="entry name" value="Glycosyl_Hydrolase_31"/>
</dbReference>
<gene>
    <name evidence="6" type="ORF">PCOR1329_LOCUS41614</name>
</gene>
<feature type="compositionally biased region" description="Low complexity" evidence="4">
    <location>
        <begin position="369"/>
        <end position="381"/>
    </location>
</feature>
<proteinExistence type="inferred from homology"/>
<dbReference type="InterPro" id="IPR017853">
    <property type="entry name" value="GH"/>
</dbReference>
<feature type="compositionally biased region" description="Pro residues" evidence="4">
    <location>
        <begin position="388"/>
        <end position="400"/>
    </location>
</feature>
<keyword evidence="2" id="KW-0378">Hydrolase</keyword>
<dbReference type="Gene3D" id="3.20.20.80">
    <property type="entry name" value="Glycosidases"/>
    <property type="match status" value="1"/>
</dbReference>
<comment type="caution">
    <text evidence="6">The sequence shown here is derived from an EMBL/GenBank/DDBJ whole genome shotgun (WGS) entry which is preliminary data.</text>
</comment>
<sequence length="440" mass="47611">MQLLRGRHYRDDLGIHFGAIRKPRLGNTQLIKQAADRGWILDGGEPAGTYPPEWDNAYAKGRNIDFSQQAARDWYAEQMAPFYAQGASFWWNDEGETDYFTNHWWNTAEVQALASVDASKRFYSLNRAWTPGMARLGAAAWTGDIMATWEDLQTTPGMMLNWIVSGAPYVACDIGGFGGNTTSFLLSRWMQVGAFMPQMRIHSVINAIPHWPWRFGPNAAHAIKKQPPPPPCGAAAGRPLPAGLPGAGLAVLQPAELHEARQVAAGAVVARIQREMHKLGQAYEDEIRVCLREAEEAQLQQQAAEAELRAFEGELRALRATGLQELREGPTPHDACRRPTAHEAAACSPRGLPRAAHEAGPPSQGALGSATAAPERAAPSARQEEPPALRPPGGPRPPPGLELAEPAASAAPPPPPPPLRGFQDMGPAPKGAPLLPQEME</sequence>
<feature type="compositionally biased region" description="Basic and acidic residues" evidence="4">
    <location>
        <begin position="325"/>
        <end position="341"/>
    </location>
</feature>
<evidence type="ECO:0000256" key="3">
    <source>
        <dbReference type="SAM" id="Coils"/>
    </source>
</evidence>
<dbReference type="InterPro" id="IPR000322">
    <property type="entry name" value="Glyco_hydro_31_TIM"/>
</dbReference>
<keyword evidence="7" id="KW-1185">Reference proteome</keyword>
<dbReference type="PANTHER" id="PTHR43863:SF2">
    <property type="entry name" value="MALTASE-GLUCOAMYLASE"/>
    <property type="match status" value="1"/>
</dbReference>
<dbReference type="EMBL" id="CAUYUJ010015005">
    <property type="protein sequence ID" value="CAK0848732.1"/>
    <property type="molecule type" value="Genomic_DNA"/>
</dbReference>
<protein>
    <recommendedName>
        <fullName evidence="5">Glycoside hydrolase family 31 TIM barrel domain-containing protein</fullName>
    </recommendedName>
</protein>
<feature type="region of interest" description="Disordered" evidence="4">
    <location>
        <begin position="323"/>
        <end position="440"/>
    </location>
</feature>
<dbReference type="SUPFAM" id="SSF51445">
    <property type="entry name" value="(Trans)glycosidases"/>
    <property type="match status" value="1"/>
</dbReference>
<accession>A0ABN9TSD7</accession>
<comment type="similarity">
    <text evidence="1 2">Belongs to the glycosyl hydrolase 31 family.</text>
</comment>
<evidence type="ECO:0000256" key="2">
    <source>
        <dbReference type="RuleBase" id="RU361185"/>
    </source>
</evidence>
<keyword evidence="3" id="KW-0175">Coiled coil</keyword>
<feature type="coiled-coil region" evidence="3">
    <location>
        <begin position="287"/>
        <end position="321"/>
    </location>
</feature>
<evidence type="ECO:0000259" key="5">
    <source>
        <dbReference type="Pfam" id="PF01055"/>
    </source>
</evidence>
<evidence type="ECO:0000313" key="7">
    <source>
        <dbReference type="Proteomes" id="UP001189429"/>
    </source>
</evidence>
<evidence type="ECO:0000256" key="1">
    <source>
        <dbReference type="ARBA" id="ARBA00007806"/>
    </source>
</evidence>
<feature type="compositionally biased region" description="Low complexity" evidence="4">
    <location>
        <begin position="401"/>
        <end position="410"/>
    </location>
</feature>
<dbReference type="Proteomes" id="UP001189429">
    <property type="component" value="Unassembled WGS sequence"/>
</dbReference>
<dbReference type="Pfam" id="PF01055">
    <property type="entry name" value="Glyco_hydro_31_2nd"/>
    <property type="match status" value="1"/>
</dbReference>
<keyword evidence="2" id="KW-0326">Glycosidase</keyword>
<feature type="domain" description="Glycoside hydrolase family 31 TIM barrel" evidence="5">
    <location>
        <begin position="14"/>
        <end position="225"/>
    </location>
</feature>
<evidence type="ECO:0000256" key="4">
    <source>
        <dbReference type="SAM" id="MobiDB-lite"/>
    </source>
</evidence>